<name>A0A918S5R2_9HYPH</name>
<reference evidence="2" key="2">
    <citation type="submission" date="2020-09" db="EMBL/GenBank/DDBJ databases">
        <authorList>
            <person name="Sun Q."/>
            <person name="Kim S."/>
        </authorList>
    </citation>
    <scope>NUCLEOTIDE SEQUENCE</scope>
    <source>
        <strain evidence="2">KCTC 32437</strain>
    </source>
</reference>
<dbReference type="GO" id="GO:0003824">
    <property type="term" value="F:catalytic activity"/>
    <property type="evidence" value="ECO:0007669"/>
    <property type="project" value="InterPro"/>
</dbReference>
<dbReference type="InterPro" id="IPR052353">
    <property type="entry name" value="Benzoxazolinone_Detox_Enz"/>
</dbReference>
<evidence type="ECO:0000313" key="2">
    <source>
        <dbReference type="EMBL" id="GHA25927.1"/>
    </source>
</evidence>
<organism evidence="2 3">
    <name type="scientific">Devosia pacifica</name>
    <dbReference type="NCBI Taxonomy" id="1335967"/>
    <lineage>
        <taxon>Bacteria</taxon>
        <taxon>Pseudomonadati</taxon>
        <taxon>Pseudomonadota</taxon>
        <taxon>Alphaproteobacteria</taxon>
        <taxon>Hyphomicrobiales</taxon>
        <taxon>Devosiaceae</taxon>
        <taxon>Devosia</taxon>
    </lineage>
</organism>
<dbReference type="RefSeq" id="WP_189425724.1">
    <property type="nucleotide sequence ID" value="NZ_BMZE01000002.1"/>
</dbReference>
<proteinExistence type="predicted"/>
<evidence type="ECO:0000259" key="1">
    <source>
        <dbReference type="PROSITE" id="PS51340"/>
    </source>
</evidence>
<dbReference type="InterPro" id="IPR005302">
    <property type="entry name" value="MoCF_Sase_C"/>
</dbReference>
<dbReference type="GO" id="GO:0030170">
    <property type="term" value="F:pyridoxal phosphate binding"/>
    <property type="evidence" value="ECO:0007669"/>
    <property type="project" value="InterPro"/>
</dbReference>
<accession>A0A918S5R2</accession>
<dbReference type="PANTHER" id="PTHR30212">
    <property type="entry name" value="PROTEIN YIIM"/>
    <property type="match status" value="1"/>
</dbReference>
<gene>
    <name evidence="2" type="ORF">GCM10007989_22030</name>
</gene>
<dbReference type="PROSITE" id="PS51340">
    <property type="entry name" value="MOSC"/>
    <property type="match status" value="1"/>
</dbReference>
<dbReference type="AlphaFoldDB" id="A0A918S5R2"/>
<sequence length="211" mass="23195">MPRLVSVNIGQPQPISSKSGMTGIFKKPSAEPVTVTRDGLEGDAIIDRRHHGGVDQAVYVYFTDDYAHWSEALGKPVTAGTFGENLTIDGVEGRSVGAGDRFTIGEVTIEVTAHRTPCSTLAARMEDPTFLKAYHRAGRPGAYCRVLTPGQLQVGQDVVHQPFDGEPVTVAEMMALEGKRDIERDVLRRVLAAPVHHKMRDDFEQRLSRLF</sequence>
<keyword evidence="3" id="KW-1185">Reference proteome</keyword>
<dbReference type="EMBL" id="BMZE01000002">
    <property type="protein sequence ID" value="GHA25927.1"/>
    <property type="molecule type" value="Genomic_DNA"/>
</dbReference>
<evidence type="ECO:0000313" key="3">
    <source>
        <dbReference type="Proteomes" id="UP000646579"/>
    </source>
</evidence>
<dbReference type="Proteomes" id="UP000646579">
    <property type="component" value="Unassembled WGS sequence"/>
</dbReference>
<dbReference type="PANTHER" id="PTHR30212:SF2">
    <property type="entry name" value="PROTEIN YIIM"/>
    <property type="match status" value="1"/>
</dbReference>
<dbReference type="GO" id="GO:0030151">
    <property type="term" value="F:molybdenum ion binding"/>
    <property type="evidence" value="ECO:0007669"/>
    <property type="project" value="InterPro"/>
</dbReference>
<comment type="caution">
    <text evidence="2">The sequence shown here is derived from an EMBL/GenBank/DDBJ whole genome shotgun (WGS) entry which is preliminary data.</text>
</comment>
<dbReference type="InterPro" id="IPR011037">
    <property type="entry name" value="Pyrv_Knase-like_insert_dom_sf"/>
</dbReference>
<dbReference type="SUPFAM" id="SSF50800">
    <property type="entry name" value="PK beta-barrel domain-like"/>
    <property type="match status" value="1"/>
</dbReference>
<feature type="domain" description="MOSC" evidence="1">
    <location>
        <begin position="27"/>
        <end position="161"/>
    </location>
</feature>
<protein>
    <submittedName>
        <fullName evidence="2">Molybdenum cofactor biosysynthesis protein</fullName>
    </submittedName>
</protein>
<reference evidence="2" key="1">
    <citation type="journal article" date="2014" name="Int. J. Syst. Evol. Microbiol.">
        <title>Complete genome sequence of Corynebacterium casei LMG S-19264T (=DSM 44701T), isolated from a smear-ripened cheese.</title>
        <authorList>
            <consortium name="US DOE Joint Genome Institute (JGI-PGF)"/>
            <person name="Walter F."/>
            <person name="Albersmeier A."/>
            <person name="Kalinowski J."/>
            <person name="Ruckert C."/>
        </authorList>
    </citation>
    <scope>NUCLEOTIDE SEQUENCE</scope>
    <source>
        <strain evidence="2">KCTC 32437</strain>
    </source>
</reference>
<dbReference type="Pfam" id="PF03473">
    <property type="entry name" value="MOSC"/>
    <property type="match status" value="1"/>
</dbReference>
<dbReference type="Gene3D" id="2.40.33.20">
    <property type="entry name" value="PK beta-barrel domain-like"/>
    <property type="match status" value="1"/>
</dbReference>